<gene>
    <name evidence="2" type="ORF">VSR73_29880</name>
</gene>
<dbReference type="Pfam" id="PF02371">
    <property type="entry name" value="Transposase_20"/>
    <property type="match status" value="1"/>
</dbReference>
<reference evidence="2 3" key="1">
    <citation type="submission" date="2024-01" db="EMBL/GenBank/DDBJ databases">
        <title>The diversity of rhizobia nodulating Mimosa spp. in eleven states of Brazil covering several biomes is determined by host plant, location, and edaphic factors.</title>
        <authorList>
            <person name="Rouws L."/>
            <person name="Barauna A."/>
            <person name="Beukes C."/>
            <person name="De Faria S.M."/>
            <person name="Gross E."/>
            <person name="Dos Reis Junior F.B."/>
            <person name="Simon M."/>
            <person name="Maluk M."/>
            <person name="Odee D.W."/>
            <person name="Kenicer G."/>
            <person name="Young J.P.W."/>
            <person name="Reis V.M."/>
            <person name="Zilli J."/>
            <person name="James E.K."/>
        </authorList>
    </citation>
    <scope>NUCLEOTIDE SEQUENCE [LARGE SCALE GENOMIC DNA]</scope>
    <source>
        <strain evidence="2 3">JPY167</strain>
    </source>
</reference>
<proteinExistence type="predicted"/>
<dbReference type="InterPro" id="IPR003346">
    <property type="entry name" value="Transposase_20"/>
</dbReference>
<dbReference type="EMBL" id="JAYMRV010000011">
    <property type="protein sequence ID" value="MEM5425258.1"/>
    <property type="molecule type" value="Genomic_DNA"/>
</dbReference>
<sequence length="107" mass="11567">MNFDAHKLVQAPGGSQKAAREELWQAYRSIEARLLQLRRQIEAIASVDDVATRLTSIPGIAHLTATAITAFSGSGTQFKSGRNFAAWLGLAPREISTGGKAELARHH</sequence>
<feature type="domain" description="Transposase IS116/IS110/IS902 C-terminal" evidence="1">
    <location>
        <begin position="52"/>
        <end position="105"/>
    </location>
</feature>
<evidence type="ECO:0000313" key="2">
    <source>
        <dbReference type="EMBL" id="MEM5425258.1"/>
    </source>
</evidence>
<dbReference type="PANTHER" id="PTHR33055:SF3">
    <property type="entry name" value="PUTATIVE TRANSPOSASE FOR IS117-RELATED"/>
    <property type="match status" value="1"/>
</dbReference>
<dbReference type="PANTHER" id="PTHR33055">
    <property type="entry name" value="TRANSPOSASE FOR INSERTION SEQUENCE ELEMENT IS1111A"/>
    <property type="match status" value="1"/>
</dbReference>
<keyword evidence="3" id="KW-1185">Reference proteome</keyword>
<evidence type="ECO:0000313" key="3">
    <source>
        <dbReference type="Proteomes" id="UP001489897"/>
    </source>
</evidence>
<dbReference type="InterPro" id="IPR047650">
    <property type="entry name" value="Transpos_IS110"/>
</dbReference>
<organism evidence="2 3">
    <name type="scientific">Paraburkholderia ferrariae</name>
    <dbReference type="NCBI Taxonomy" id="386056"/>
    <lineage>
        <taxon>Bacteria</taxon>
        <taxon>Pseudomonadati</taxon>
        <taxon>Pseudomonadota</taxon>
        <taxon>Betaproteobacteria</taxon>
        <taxon>Burkholderiales</taxon>
        <taxon>Burkholderiaceae</taxon>
        <taxon>Paraburkholderia</taxon>
    </lineage>
</organism>
<comment type="caution">
    <text evidence="2">The sequence shown here is derived from an EMBL/GenBank/DDBJ whole genome shotgun (WGS) entry which is preliminary data.</text>
</comment>
<evidence type="ECO:0000259" key="1">
    <source>
        <dbReference type="Pfam" id="PF02371"/>
    </source>
</evidence>
<name>A0ABU9S0B1_9BURK</name>
<protein>
    <submittedName>
        <fullName evidence="2">Transposase</fullName>
    </submittedName>
</protein>
<dbReference type="Proteomes" id="UP001489897">
    <property type="component" value="Unassembled WGS sequence"/>
</dbReference>
<dbReference type="RefSeq" id="WP_342949286.1">
    <property type="nucleotide sequence ID" value="NZ_JAYMRV010000011.1"/>
</dbReference>
<accession>A0ABU9S0B1</accession>